<comment type="similarity">
    <text evidence="1">Belongs to the saccharopine dehydrogenase family.</text>
</comment>
<evidence type="ECO:0000313" key="4">
    <source>
        <dbReference type="Proteomes" id="UP001527925"/>
    </source>
</evidence>
<evidence type="ECO:0000313" key="3">
    <source>
        <dbReference type="EMBL" id="KAL2917006.1"/>
    </source>
</evidence>
<gene>
    <name evidence="3" type="ORF">HK105_203438</name>
</gene>
<evidence type="ECO:0000256" key="1">
    <source>
        <dbReference type="ARBA" id="ARBA00038048"/>
    </source>
</evidence>
<dbReference type="SUPFAM" id="SSF51735">
    <property type="entry name" value="NAD(P)-binding Rossmann-fold domains"/>
    <property type="match status" value="1"/>
</dbReference>
<accession>A0ABR4NBV8</accession>
<dbReference type="PANTHER" id="PTHR12286">
    <property type="entry name" value="SACCHAROPINE DEHYDROGENASE-LIKE OXIDOREDUCTASE"/>
    <property type="match status" value="1"/>
</dbReference>
<dbReference type="Pfam" id="PF03435">
    <property type="entry name" value="Sacchrp_dh_NADP"/>
    <property type="match status" value="1"/>
</dbReference>
<dbReference type="Proteomes" id="UP001527925">
    <property type="component" value="Unassembled WGS sequence"/>
</dbReference>
<organism evidence="3 4">
    <name type="scientific">Polyrhizophydium stewartii</name>
    <dbReference type="NCBI Taxonomy" id="2732419"/>
    <lineage>
        <taxon>Eukaryota</taxon>
        <taxon>Fungi</taxon>
        <taxon>Fungi incertae sedis</taxon>
        <taxon>Chytridiomycota</taxon>
        <taxon>Chytridiomycota incertae sedis</taxon>
        <taxon>Chytridiomycetes</taxon>
        <taxon>Rhizophydiales</taxon>
        <taxon>Rhizophydiales incertae sedis</taxon>
        <taxon>Polyrhizophydium</taxon>
    </lineage>
</organism>
<name>A0ABR4NBV8_9FUNG</name>
<dbReference type="InterPro" id="IPR051276">
    <property type="entry name" value="Saccharopine_DH-like_oxidrdct"/>
</dbReference>
<reference evidence="3 4" key="1">
    <citation type="submission" date="2023-09" db="EMBL/GenBank/DDBJ databases">
        <title>Pangenome analysis of Batrachochytrium dendrobatidis and related Chytrids.</title>
        <authorList>
            <person name="Yacoub M.N."/>
            <person name="Stajich J.E."/>
            <person name="James T.Y."/>
        </authorList>
    </citation>
    <scope>NUCLEOTIDE SEQUENCE [LARGE SCALE GENOMIC DNA]</scope>
    <source>
        <strain evidence="3 4">JEL0888</strain>
    </source>
</reference>
<comment type="caution">
    <text evidence="3">The sequence shown here is derived from an EMBL/GenBank/DDBJ whole genome shotgun (WGS) entry which is preliminary data.</text>
</comment>
<keyword evidence="4" id="KW-1185">Reference proteome</keyword>
<dbReference type="Gene3D" id="3.40.50.720">
    <property type="entry name" value="NAD(P)-binding Rossmann-like Domain"/>
    <property type="match status" value="1"/>
</dbReference>
<dbReference type="InterPro" id="IPR036291">
    <property type="entry name" value="NAD(P)-bd_dom_sf"/>
</dbReference>
<protein>
    <recommendedName>
        <fullName evidence="2">Saccharopine dehydrogenase NADP binding domain-containing protein</fullName>
    </recommendedName>
</protein>
<evidence type="ECO:0000259" key="2">
    <source>
        <dbReference type="Pfam" id="PF03435"/>
    </source>
</evidence>
<dbReference type="EMBL" id="JADGIZ020000013">
    <property type="protein sequence ID" value="KAL2917006.1"/>
    <property type="molecule type" value="Genomic_DNA"/>
</dbReference>
<proteinExistence type="inferred from homology"/>
<dbReference type="InterPro" id="IPR005097">
    <property type="entry name" value="Sacchrp_dh_NADP-bd"/>
</dbReference>
<dbReference type="PANTHER" id="PTHR12286:SF5">
    <property type="entry name" value="SACCHAROPINE DEHYDROGENASE-LIKE OXIDOREDUCTASE"/>
    <property type="match status" value="1"/>
</dbReference>
<sequence length="163" mass="17328">MAARPFDVVLWGATGFTGALVAEYLLAAAQTAGFTFAVGGRNKAKLEAVLARAASRSGVTSITPPIIIADSDDQDSLDKMVAQARVVLTTVGPYAKYGWKLVDACVRIRTDYVDLTGEPHFVRGVAEKYHEQAVKNGVLIVNACGFDSIPSDLGTFMCELTGK</sequence>
<feature type="domain" description="Saccharopine dehydrogenase NADP binding" evidence="2">
    <location>
        <begin position="8"/>
        <end position="141"/>
    </location>
</feature>